<sequence length="319" mass="36430">MDSSLFERLILFILFCHSFIHCSSVSKRELKRPESVLGEVYEFVGYNEVTQSYLIDYSTPYQVPLEDIRALKKKPTLKTHGFTYVSGRPVTGIEKLVTSSDEHRDALNADAVKLVKELMGSKPTVTFGTGFRDLTKLGPMNSAPVIHSDLSPEGAAWKKFVTQNRLFGSTDPDQIKFAKHLKEGKDVVILNVWRPIRTVKDNHLGFCKWDTLLKEDALPRNIKPTEASNALQPWKYRPGQRWYYLSEQQPDEAFIFMQHDSTARDGHGINVAHASINLKGHKDPFTRASFETKVMVIVDPPIIRRLSRIWERIKSSLTK</sequence>
<organism evidence="4">
    <name type="scientific">Melampsora larici-populina (strain 98AG31 / pathotype 3-4-7)</name>
    <name type="common">Poplar leaf rust fungus</name>
    <dbReference type="NCBI Taxonomy" id="747676"/>
    <lineage>
        <taxon>Eukaryota</taxon>
        <taxon>Fungi</taxon>
        <taxon>Dikarya</taxon>
        <taxon>Basidiomycota</taxon>
        <taxon>Pucciniomycotina</taxon>
        <taxon>Pucciniomycetes</taxon>
        <taxon>Pucciniales</taxon>
        <taxon>Melampsoraceae</taxon>
        <taxon>Melampsora</taxon>
    </lineage>
</organism>
<dbReference type="EMBL" id="GL883102">
    <property type="protein sequence ID" value="EGG08056.1"/>
    <property type="molecule type" value="Genomic_DNA"/>
</dbReference>
<dbReference type="OrthoDB" id="2503768at2759"/>
<dbReference type="InParanoid" id="F4RHX7"/>
<keyword evidence="2" id="KW-0732">Signal</keyword>
<keyword evidence="4" id="KW-1185">Reference proteome</keyword>
<protein>
    <recommendedName>
        <fullName evidence="5">Secreted protein</fullName>
    </recommendedName>
</protein>
<proteinExistence type="inferred from homology"/>
<reference evidence="4" key="1">
    <citation type="journal article" date="2011" name="Proc. Natl. Acad. Sci. U.S.A.">
        <title>Obligate biotrophy features unraveled by the genomic analysis of rust fungi.</title>
        <authorList>
            <person name="Duplessis S."/>
            <person name="Cuomo C.A."/>
            <person name="Lin Y.-C."/>
            <person name="Aerts A."/>
            <person name="Tisserant E."/>
            <person name="Veneault-Fourrey C."/>
            <person name="Joly D.L."/>
            <person name="Hacquard S."/>
            <person name="Amselem J."/>
            <person name="Cantarel B.L."/>
            <person name="Chiu R."/>
            <person name="Coutinho P.M."/>
            <person name="Feau N."/>
            <person name="Field M."/>
            <person name="Frey P."/>
            <person name="Gelhaye E."/>
            <person name="Goldberg J."/>
            <person name="Grabherr M.G."/>
            <person name="Kodira C.D."/>
            <person name="Kohler A."/>
            <person name="Kuees U."/>
            <person name="Lindquist E.A."/>
            <person name="Lucas S.M."/>
            <person name="Mago R."/>
            <person name="Mauceli E."/>
            <person name="Morin E."/>
            <person name="Murat C."/>
            <person name="Pangilinan J.L."/>
            <person name="Park R."/>
            <person name="Pearson M."/>
            <person name="Quesneville H."/>
            <person name="Rouhier N."/>
            <person name="Sakthikumar S."/>
            <person name="Salamov A.A."/>
            <person name="Schmutz J."/>
            <person name="Selles B."/>
            <person name="Shapiro H."/>
            <person name="Tanguay P."/>
            <person name="Tuskan G.A."/>
            <person name="Henrissat B."/>
            <person name="Van de Peer Y."/>
            <person name="Rouze P."/>
            <person name="Ellis J.G."/>
            <person name="Dodds P.N."/>
            <person name="Schein J.E."/>
            <person name="Zhong S."/>
            <person name="Hamelin R.C."/>
            <person name="Grigoriev I.V."/>
            <person name="Szabo L.J."/>
            <person name="Martin F."/>
        </authorList>
    </citation>
    <scope>NUCLEOTIDE SEQUENCE [LARGE SCALE GENOMIC DNA]</scope>
    <source>
        <strain evidence="4">98AG31 / pathotype 3-4-7</strain>
    </source>
</reference>
<dbReference type="Proteomes" id="UP000001072">
    <property type="component" value="Unassembled WGS sequence"/>
</dbReference>
<dbReference type="PANTHER" id="PTHR34598">
    <property type="entry name" value="BLL6449 PROTEIN"/>
    <property type="match status" value="1"/>
</dbReference>
<evidence type="ECO:0008006" key="5">
    <source>
        <dbReference type="Google" id="ProtNLM"/>
    </source>
</evidence>
<gene>
    <name evidence="3" type="ORF">MELLADRAFT_105377</name>
</gene>
<evidence type="ECO:0000313" key="3">
    <source>
        <dbReference type="EMBL" id="EGG08056.1"/>
    </source>
</evidence>
<dbReference type="GO" id="GO:0016491">
    <property type="term" value="F:oxidoreductase activity"/>
    <property type="evidence" value="ECO:0007669"/>
    <property type="project" value="InterPro"/>
</dbReference>
<evidence type="ECO:0000256" key="2">
    <source>
        <dbReference type="SAM" id="SignalP"/>
    </source>
</evidence>
<accession>F4RHX7</accession>
<evidence type="ECO:0000256" key="1">
    <source>
        <dbReference type="ARBA" id="ARBA00023604"/>
    </source>
</evidence>
<dbReference type="HOGENOM" id="CLU_042688_2_2_1"/>
<feature type="chain" id="PRO_5003317670" description="Secreted protein" evidence="2">
    <location>
        <begin position="23"/>
        <end position="319"/>
    </location>
</feature>
<comment type="similarity">
    <text evidence="1">Belongs to the asaB hydroxylase/desaturase family.</text>
</comment>
<dbReference type="AlphaFoldDB" id="F4RHX7"/>
<dbReference type="RefSeq" id="XP_007408821.1">
    <property type="nucleotide sequence ID" value="XM_007408759.1"/>
</dbReference>
<dbReference type="eggNOG" id="ENOG502S9MZ">
    <property type="taxonomic scope" value="Eukaryota"/>
</dbReference>
<dbReference type="NCBIfam" id="NF041278">
    <property type="entry name" value="CmcJ_NvfI_EfuI"/>
    <property type="match status" value="1"/>
</dbReference>
<dbReference type="KEGG" id="mlr:MELLADRAFT_105377"/>
<dbReference type="InterPro" id="IPR044053">
    <property type="entry name" value="AsaB-like"/>
</dbReference>
<feature type="signal peptide" evidence="2">
    <location>
        <begin position="1"/>
        <end position="22"/>
    </location>
</feature>
<dbReference type="GeneID" id="18922587"/>
<name>F4RHX7_MELLP</name>
<evidence type="ECO:0000313" key="4">
    <source>
        <dbReference type="Proteomes" id="UP000001072"/>
    </source>
</evidence>
<dbReference type="PANTHER" id="PTHR34598:SF3">
    <property type="entry name" value="OXIDOREDUCTASE AN1597"/>
    <property type="match status" value="1"/>
</dbReference>
<dbReference type="VEuPathDB" id="FungiDB:MELLADRAFT_105377"/>